<accession>A0A7U7JQD1</accession>
<dbReference type="EMBL" id="CVOU01000002">
    <property type="protein sequence ID" value="CRI10080.1"/>
    <property type="molecule type" value="Genomic_DNA"/>
</dbReference>
<proteinExistence type="predicted"/>
<evidence type="ECO:0000313" key="2">
    <source>
        <dbReference type="Proteomes" id="UP000236509"/>
    </source>
</evidence>
<protein>
    <submittedName>
        <fullName evidence="1">Uncharacterized protein</fullName>
    </submittedName>
</protein>
<keyword evidence="2" id="KW-1185">Reference proteome</keyword>
<organism evidence="1 2">
    <name type="scientific">Staphylococcus argenteus</name>
    <dbReference type="NCBI Taxonomy" id="985002"/>
    <lineage>
        <taxon>Bacteria</taxon>
        <taxon>Bacillati</taxon>
        <taxon>Bacillota</taxon>
        <taxon>Bacilli</taxon>
        <taxon>Bacillales</taxon>
        <taxon>Staphylococcaceae</taxon>
        <taxon>Staphylococcus</taxon>
    </lineage>
</organism>
<evidence type="ECO:0000313" key="1">
    <source>
        <dbReference type="EMBL" id="CRI10080.1"/>
    </source>
</evidence>
<sequence>MICVFCILVINNYIMISYPRFINSKVIKQHEQKINDERNLTMSFTKIILADGSGTEMIKNH</sequence>
<name>A0A7U7JQD1_9STAP</name>
<reference evidence="1 2" key="1">
    <citation type="submission" date="2015-04" db="EMBL/GenBank/DDBJ databases">
        <authorList>
            <person name="Cao L."/>
            <person name="Gao C.H."/>
        </authorList>
    </citation>
    <scope>NUCLEOTIDE SEQUENCE [LARGE SCALE GENOMIC DNA]</scope>
    <source>
        <strain evidence="1 2">SH3</strain>
    </source>
</reference>
<comment type="caution">
    <text evidence="1">The sequence shown here is derived from an EMBL/GenBank/DDBJ whole genome shotgun (WGS) entry which is preliminary data.</text>
</comment>
<gene>
    <name evidence="1" type="ORF">BN1326_100031</name>
</gene>
<dbReference type="AlphaFoldDB" id="A0A7U7JQD1"/>
<dbReference type="Proteomes" id="UP000236509">
    <property type="component" value="Unassembled WGS sequence"/>
</dbReference>